<dbReference type="Pfam" id="PF05175">
    <property type="entry name" value="MTS"/>
    <property type="match status" value="1"/>
</dbReference>
<organism evidence="4 5">
    <name type="scientific">Candidatus Electronema aureum</name>
    <dbReference type="NCBI Taxonomy" id="2005002"/>
    <lineage>
        <taxon>Bacteria</taxon>
        <taxon>Pseudomonadati</taxon>
        <taxon>Thermodesulfobacteriota</taxon>
        <taxon>Desulfobulbia</taxon>
        <taxon>Desulfobulbales</taxon>
        <taxon>Desulfobulbaceae</taxon>
        <taxon>Candidatus Electronema</taxon>
    </lineage>
</organism>
<dbReference type="GO" id="GO:0008757">
    <property type="term" value="F:S-adenosylmethionine-dependent methyltransferase activity"/>
    <property type="evidence" value="ECO:0007669"/>
    <property type="project" value="UniProtKB-ARBA"/>
</dbReference>
<keyword evidence="2" id="KW-0949">S-adenosyl-L-methionine</keyword>
<evidence type="ECO:0000256" key="2">
    <source>
        <dbReference type="ARBA" id="ARBA00022691"/>
    </source>
</evidence>
<name>A0A521G1C3_9BACT</name>
<dbReference type="GO" id="GO:0008170">
    <property type="term" value="F:N-methyltransferase activity"/>
    <property type="evidence" value="ECO:0007669"/>
    <property type="project" value="UniProtKB-ARBA"/>
</dbReference>
<dbReference type="Proteomes" id="UP000316238">
    <property type="component" value="Unassembled WGS sequence"/>
</dbReference>
<gene>
    <name evidence="4" type="ORF">CDV28_11748</name>
</gene>
<dbReference type="InterPro" id="IPR050210">
    <property type="entry name" value="tRNA_Adenine-N(6)_MTase"/>
</dbReference>
<dbReference type="PANTHER" id="PTHR47739">
    <property type="entry name" value="TRNA1(VAL) (ADENINE(37)-N6)-METHYLTRANSFERASE"/>
    <property type="match status" value="1"/>
</dbReference>
<dbReference type="PANTHER" id="PTHR47739:SF1">
    <property type="entry name" value="TRNA1(VAL) (ADENINE(37)-N6)-METHYLTRANSFERASE"/>
    <property type="match status" value="1"/>
</dbReference>
<dbReference type="InterPro" id="IPR002052">
    <property type="entry name" value="DNA_methylase_N6_adenine_CS"/>
</dbReference>
<evidence type="ECO:0000256" key="1">
    <source>
        <dbReference type="ARBA" id="ARBA00022603"/>
    </source>
</evidence>
<dbReference type="GO" id="GO:0032259">
    <property type="term" value="P:methylation"/>
    <property type="evidence" value="ECO:0007669"/>
    <property type="project" value="UniProtKB-KW"/>
</dbReference>
<protein>
    <submittedName>
        <fullName evidence="4">tRNA1(Val) A37 N6-methylase TrmN6</fullName>
    </submittedName>
</protein>
<evidence type="ECO:0000259" key="3">
    <source>
        <dbReference type="Pfam" id="PF05175"/>
    </source>
</evidence>
<proteinExistence type="predicted"/>
<feature type="domain" description="Methyltransferase small" evidence="3">
    <location>
        <begin position="30"/>
        <end position="123"/>
    </location>
</feature>
<dbReference type="Gene3D" id="3.40.50.150">
    <property type="entry name" value="Vaccinia Virus protein VP39"/>
    <property type="match status" value="1"/>
</dbReference>
<accession>A0A521G1C3</accession>
<sequence>MPLLTEDTLFNGRVTCRQHRDGYRFSVDAVLLAHFCRPATQDRVLDIGCGCGVISLILCHRFPQLYLTGIELQPALAKLAQSNAEANGWQERFAVQEGDLRQIRAVIQPESFDLVISNPPYYRPGSGRINKEDECAIARHELTAAPDAVLTAAAFAVRNRGAVCCIYPAERLATVLAVMTSKRLVPKCLQPVYSYPEDAQARLVLIEAVKNGGEGLRFLPPLHIYQCKDGPYSPVLERMYEG</sequence>
<evidence type="ECO:0000313" key="5">
    <source>
        <dbReference type="Proteomes" id="UP000316238"/>
    </source>
</evidence>
<dbReference type="SUPFAM" id="SSF53335">
    <property type="entry name" value="S-adenosyl-L-methionine-dependent methyltransferases"/>
    <property type="match status" value="1"/>
</dbReference>
<keyword evidence="1" id="KW-0489">Methyltransferase</keyword>
<dbReference type="PROSITE" id="PS00092">
    <property type="entry name" value="N6_MTASE"/>
    <property type="match status" value="1"/>
</dbReference>
<dbReference type="EMBL" id="NQJD01000017">
    <property type="protein sequence ID" value="TAA74812.1"/>
    <property type="molecule type" value="Genomic_DNA"/>
</dbReference>
<reference evidence="4" key="1">
    <citation type="submission" date="2017-07" db="EMBL/GenBank/DDBJ databases">
        <title>The cable genome - Insights into the physiology and evolution of filamentous bacteria capable of sulfide oxidation via long distance electron transfer.</title>
        <authorList>
            <person name="Thorup C."/>
            <person name="Bjerg J.T."/>
            <person name="Schreiber L."/>
            <person name="Nielsen L.P."/>
            <person name="Kjeldsen K.U."/>
            <person name="Boesen T."/>
            <person name="Boggild A."/>
            <person name="Meysman F."/>
            <person name="Geelhoed J."/>
            <person name="Schramm A."/>
        </authorList>
    </citation>
    <scope>NUCLEOTIDE SEQUENCE [LARGE SCALE GENOMIC DNA]</scope>
    <source>
        <strain evidence="4">GS</strain>
    </source>
</reference>
<evidence type="ECO:0000313" key="4">
    <source>
        <dbReference type="EMBL" id="TAA74812.1"/>
    </source>
</evidence>
<comment type="caution">
    <text evidence="4">The sequence shown here is derived from an EMBL/GenBank/DDBJ whole genome shotgun (WGS) entry which is preliminary data.</text>
</comment>
<dbReference type="CDD" id="cd02440">
    <property type="entry name" value="AdoMet_MTases"/>
    <property type="match status" value="1"/>
</dbReference>
<keyword evidence="1" id="KW-0808">Transferase</keyword>
<dbReference type="AlphaFoldDB" id="A0A521G1C3"/>
<dbReference type="InterPro" id="IPR029063">
    <property type="entry name" value="SAM-dependent_MTases_sf"/>
</dbReference>
<dbReference type="GO" id="GO:0003676">
    <property type="term" value="F:nucleic acid binding"/>
    <property type="evidence" value="ECO:0007669"/>
    <property type="project" value="InterPro"/>
</dbReference>
<dbReference type="InterPro" id="IPR007848">
    <property type="entry name" value="Small_mtfrase_dom"/>
</dbReference>
<keyword evidence="5" id="KW-1185">Reference proteome</keyword>